<accession>A0ABS1USE9</accession>
<dbReference type="Proteomes" id="UP000661193">
    <property type="component" value="Unassembled WGS sequence"/>
</dbReference>
<keyword evidence="1" id="KW-1133">Transmembrane helix</keyword>
<feature type="transmembrane region" description="Helical" evidence="1">
    <location>
        <begin position="6"/>
        <end position="23"/>
    </location>
</feature>
<keyword evidence="1" id="KW-0472">Membrane</keyword>
<keyword evidence="1" id="KW-0812">Transmembrane</keyword>
<sequence length="46" mass="5877">MKILWSLIYFLVFVPVGIFFRLFRDPLRRKWQPELSTYWIFDERPR</sequence>
<keyword evidence="3" id="KW-1185">Reference proteome</keyword>
<evidence type="ECO:0000313" key="2">
    <source>
        <dbReference type="EMBL" id="MBL6278739.1"/>
    </source>
</evidence>
<comment type="caution">
    <text evidence="2">The sequence shown here is derived from an EMBL/GenBank/DDBJ whole genome shotgun (WGS) entry which is preliminary data.</text>
</comment>
<name>A0ABS1USE9_9ACTN</name>
<evidence type="ECO:0000313" key="3">
    <source>
        <dbReference type="Proteomes" id="UP000661193"/>
    </source>
</evidence>
<dbReference type="EMBL" id="JAETXL010000007">
    <property type="protein sequence ID" value="MBL6278739.1"/>
    <property type="molecule type" value="Genomic_DNA"/>
</dbReference>
<dbReference type="RefSeq" id="WP_013736331.1">
    <property type="nucleotide sequence ID" value="NZ_JAETXL010000007.1"/>
</dbReference>
<protein>
    <submittedName>
        <fullName evidence="2">Uncharacterized protein</fullName>
    </submittedName>
</protein>
<proteinExistence type="predicted"/>
<evidence type="ECO:0000256" key="1">
    <source>
        <dbReference type="SAM" id="Phobius"/>
    </source>
</evidence>
<organism evidence="2 3">
    <name type="scientific">Micromonospora fiedleri</name>
    <dbReference type="NCBI Taxonomy" id="1157498"/>
    <lineage>
        <taxon>Bacteria</taxon>
        <taxon>Bacillati</taxon>
        <taxon>Actinomycetota</taxon>
        <taxon>Actinomycetes</taxon>
        <taxon>Micromonosporales</taxon>
        <taxon>Micromonosporaceae</taxon>
        <taxon>Micromonospora</taxon>
    </lineage>
</organism>
<gene>
    <name evidence="2" type="ORF">JMF97_21495</name>
</gene>
<reference evidence="2 3" key="1">
    <citation type="submission" date="2021-01" db="EMBL/GenBank/DDBJ databases">
        <title>Genome sequencing of Micromonospora fiedleri MG-37.</title>
        <authorList>
            <person name="Moreland P.E.J."/>
            <person name="Stach J.E.M."/>
        </authorList>
    </citation>
    <scope>NUCLEOTIDE SEQUENCE [LARGE SCALE GENOMIC DNA]</scope>
    <source>
        <strain evidence="2 3">MG-37</strain>
    </source>
</reference>